<dbReference type="Pfam" id="PF01274">
    <property type="entry name" value="MS_TIM-barrel"/>
    <property type="match status" value="1"/>
</dbReference>
<dbReference type="NCBIfam" id="TIGR01344">
    <property type="entry name" value="malate_syn_A"/>
    <property type="match status" value="1"/>
</dbReference>
<keyword evidence="12" id="KW-1185">Reference proteome</keyword>
<dbReference type="CDD" id="cd00727">
    <property type="entry name" value="malate_synt_A"/>
    <property type="match status" value="1"/>
</dbReference>
<keyword evidence="5 7" id="KW-0808">Transferase</keyword>
<evidence type="ECO:0000256" key="7">
    <source>
        <dbReference type="RuleBase" id="RU000555"/>
    </source>
</evidence>
<feature type="domain" description="Malate synthase TIM barrel" evidence="8">
    <location>
        <begin position="159"/>
        <end position="404"/>
    </location>
</feature>
<dbReference type="InterPro" id="IPR044856">
    <property type="entry name" value="Malate_synth_C_sf"/>
</dbReference>
<dbReference type="Pfam" id="PF20659">
    <property type="entry name" value="MS_C"/>
    <property type="match status" value="1"/>
</dbReference>
<dbReference type="PIRSF" id="PIRSF001363">
    <property type="entry name" value="Malate_synth"/>
    <property type="match status" value="1"/>
</dbReference>
<reference evidence="11 12" key="1">
    <citation type="submission" date="2023-03" db="EMBL/GenBank/DDBJ databases">
        <title>Bacillus Genome Sequencing.</title>
        <authorList>
            <person name="Dunlap C."/>
        </authorList>
    </citation>
    <scope>NUCLEOTIDE SEQUENCE [LARGE SCALE GENOMIC DNA]</scope>
    <source>
        <strain evidence="11 12">B-14544</strain>
    </source>
</reference>
<dbReference type="EMBL" id="JARMQG010000160">
    <property type="protein sequence ID" value="MED3563317.1"/>
    <property type="molecule type" value="Genomic_DNA"/>
</dbReference>
<name>A0ABU6ND95_9BACI</name>
<dbReference type="InterPro" id="IPR006252">
    <property type="entry name" value="Malate_synthA"/>
</dbReference>
<evidence type="ECO:0000313" key="12">
    <source>
        <dbReference type="Proteomes" id="UP001330749"/>
    </source>
</evidence>
<dbReference type="Proteomes" id="UP001330749">
    <property type="component" value="Unassembled WGS sequence"/>
</dbReference>
<evidence type="ECO:0000256" key="3">
    <source>
        <dbReference type="ARBA" id="ARBA00022435"/>
    </source>
</evidence>
<comment type="catalytic activity">
    <reaction evidence="6 7">
        <text>glyoxylate + acetyl-CoA + H2O = (S)-malate + CoA + H(+)</text>
        <dbReference type="Rhea" id="RHEA:18181"/>
        <dbReference type="ChEBI" id="CHEBI:15377"/>
        <dbReference type="ChEBI" id="CHEBI:15378"/>
        <dbReference type="ChEBI" id="CHEBI:15589"/>
        <dbReference type="ChEBI" id="CHEBI:36655"/>
        <dbReference type="ChEBI" id="CHEBI:57287"/>
        <dbReference type="ChEBI" id="CHEBI:57288"/>
        <dbReference type="EC" id="2.3.3.9"/>
    </reaction>
</comment>
<dbReference type="SUPFAM" id="SSF51645">
    <property type="entry name" value="Malate synthase G"/>
    <property type="match status" value="1"/>
</dbReference>
<keyword evidence="3 7" id="KW-0329">Glyoxylate bypass</keyword>
<evidence type="ECO:0000313" key="11">
    <source>
        <dbReference type="EMBL" id="MED3563317.1"/>
    </source>
</evidence>
<dbReference type="PANTHER" id="PTHR42902:SF1">
    <property type="entry name" value="MALATE SYNTHASE 1-RELATED"/>
    <property type="match status" value="1"/>
</dbReference>
<dbReference type="Gene3D" id="3.20.20.360">
    <property type="entry name" value="Malate synthase, domain 3"/>
    <property type="match status" value="1"/>
</dbReference>
<proteinExistence type="inferred from homology"/>
<feature type="domain" description="Malate synthase N-terminal" evidence="9">
    <location>
        <begin position="8"/>
        <end position="69"/>
    </location>
</feature>
<dbReference type="RefSeq" id="WP_327968357.1">
    <property type="nucleotide sequence ID" value="NZ_JARMQG010000160.1"/>
</dbReference>
<evidence type="ECO:0000256" key="4">
    <source>
        <dbReference type="ARBA" id="ARBA00022532"/>
    </source>
</evidence>
<accession>A0ABU6ND95</accession>
<evidence type="ECO:0000259" key="9">
    <source>
        <dbReference type="Pfam" id="PF20656"/>
    </source>
</evidence>
<evidence type="ECO:0000256" key="1">
    <source>
        <dbReference type="ARBA" id="ARBA00006394"/>
    </source>
</evidence>
<dbReference type="Pfam" id="PF20656">
    <property type="entry name" value="MS_N"/>
    <property type="match status" value="1"/>
</dbReference>
<gene>
    <name evidence="11" type="primary">aceB</name>
    <name evidence="11" type="ORF">P4447_12815</name>
</gene>
<evidence type="ECO:0000259" key="8">
    <source>
        <dbReference type="Pfam" id="PF01274"/>
    </source>
</evidence>
<dbReference type="EC" id="2.3.3.9" evidence="2 7"/>
<dbReference type="InterPro" id="IPR001465">
    <property type="entry name" value="Malate_synthase_TIM"/>
</dbReference>
<comment type="similarity">
    <text evidence="1 7">Belongs to the malate synthase family.</text>
</comment>
<evidence type="ECO:0000256" key="5">
    <source>
        <dbReference type="ARBA" id="ARBA00022679"/>
    </source>
</evidence>
<dbReference type="Gene3D" id="1.20.1220.12">
    <property type="entry name" value="Malate synthase, domain III"/>
    <property type="match status" value="1"/>
</dbReference>
<sequence length="530" mass="60259">MSTQTTGIEVLGAVGAQYDEVLTSEALNFIEELERKFGERRIELLQNRKKQQEEINNGKLPDFLPETKHIRNGEWTIAPLPQDLQDRRVEITGPTDRKMVINALNSGAKIFMADFEDATSPTWENIVEGQINLRDAVNRTISFENPNGKRYVLHEKTAVLLVRPRGLHLEEKNVLLDGKPISGSFFDFGLYFFHNVNNLLERGTGPYFYLPKLESHIEARLWNDVFIFAQDKLGIPQGTIKATVLIETIMAAFEMNEILYELKEHSAGLNCGRWDYIFSYLKKLRNQKDVILPDRSQVTMTVPFMRSYSLLTIQTCHRRKAPAMGGMAAQIPIRNNPQANEEAFAKVRADKEREARDGHDGTWVAHPGLVPVALEVFNREMPTSNQINTTKQQHIMVTAQDLLEAPSGTITEEGVRLNINVGIQYVASWLDGRGAAPIHNLMEDAATAEISRAQLWQWIRHPKGVLTDGRKVTTEMYQAFKAEELEKIKQEIGVEAYENGRFAEAVELFDQMIQNDEFAEFLTLPGYELL</sequence>
<feature type="domain" description="Malate synthase C-terminal" evidence="10">
    <location>
        <begin position="410"/>
        <end position="529"/>
    </location>
</feature>
<dbReference type="PANTHER" id="PTHR42902">
    <property type="entry name" value="MALATE SYNTHASE"/>
    <property type="match status" value="1"/>
</dbReference>
<dbReference type="InterPro" id="IPR019830">
    <property type="entry name" value="Malate_synthase_CS"/>
</dbReference>
<protein>
    <recommendedName>
        <fullName evidence="2 7">Malate synthase</fullName>
        <ecNumber evidence="2 7">2.3.3.9</ecNumber>
    </recommendedName>
</protein>
<evidence type="ECO:0000256" key="2">
    <source>
        <dbReference type="ARBA" id="ARBA00012636"/>
    </source>
</evidence>
<organism evidence="11 12">
    <name type="scientific">Bacillus xiapuensis</name>
    <dbReference type="NCBI Taxonomy" id="2014075"/>
    <lineage>
        <taxon>Bacteria</taxon>
        <taxon>Bacillati</taxon>
        <taxon>Bacillota</taxon>
        <taxon>Bacilli</taxon>
        <taxon>Bacillales</taxon>
        <taxon>Bacillaceae</taxon>
        <taxon>Bacillus</taxon>
    </lineage>
</organism>
<dbReference type="InterPro" id="IPR048356">
    <property type="entry name" value="MS_N"/>
</dbReference>
<comment type="caution">
    <text evidence="11">The sequence shown here is derived from an EMBL/GenBank/DDBJ whole genome shotgun (WGS) entry which is preliminary data.</text>
</comment>
<keyword evidence="11" id="KW-0012">Acyltransferase</keyword>
<dbReference type="InterPro" id="IPR048355">
    <property type="entry name" value="MS_C"/>
</dbReference>
<comment type="pathway">
    <text evidence="7">Carbohydrate metabolism; glyoxylate cycle; (S)-malate from isocitrate: step 2/2.</text>
</comment>
<dbReference type="GO" id="GO:0004474">
    <property type="term" value="F:malate synthase activity"/>
    <property type="evidence" value="ECO:0007669"/>
    <property type="project" value="UniProtKB-EC"/>
</dbReference>
<evidence type="ECO:0000256" key="6">
    <source>
        <dbReference type="ARBA" id="ARBA00047918"/>
    </source>
</evidence>
<dbReference type="InterPro" id="IPR011076">
    <property type="entry name" value="Malate_synth_sf"/>
</dbReference>
<dbReference type="InterPro" id="IPR046363">
    <property type="entry name" value="MS_N_TIM-barrel_dom"/>
</dbReference>
<dbReference type="PROSITE" id="PS00510">
    <property type="entry name" value="MALATE_SYNTHASE"/>
    <property type="match status" value="1"/>
</dbReference>
<keyword evidence="4 7" id="KW-0816">Tricarboxylic acid cycle</keyword>
<evidence type="ECO:0000259" key="10">
    <source>
        <dbReference type="Pfam" id="PF20659"/>
    </source>
</evidence>